<feature type="region of interest" description="Disordered" evidence="14">
    <location>
        <begin position="961"/>
        <end position="984"/>
    </location>
</feature>
<comment type="catalytic activity">
    <reaction evidence="1 13">
        <text>Thiol-dependent hydrolysis of ester, thioester, amide, peptide and isopeptide bonds formed by the C-terminal Gly of ubiquitin (a 76-residue protein attached to proteins as an intracellular targeting signal).</text>
        <dbReference type="EC" id="3.4.19.12"/>
    </reaction>
</comment>
<dbReference type="InterPro" id="IPR001578">
    <property type="entry name" value="Peptidase_C12_UCH"/>
</dbReference>
<dbReference type="EC" id="3.4.19.12" evidence="4 13"/>
<feature type="transmembrane region" description="Helical" evidence="15">
    <location>
        <begin position="478"/>
        <end position="496"/>
    </location>
</feature>
<evidence type="ECO:0000313" key="17">
    <source>
        <dbReference type="EMBL" id="KAK4199903.1"/>
    </source>
</evidence>
<dbReference type="PROSITE" id="PS52048">
    <property type="entry name" value="UCH_DOMAIN"/>
    <property type="match status" value="1"/>
</dbReference>
<dbReference type="Proteomes" id="UP001303160">
    <property type="component" value="Unassembled WGS sequence"/>
</dbReference>
<reference evidence="17" key="1">
    <citation type="journal article" date="2023" name="Mol. Phylogenet. Evol.">
        <title>Genome-scale phylogeny and comparative genomics of the fungal order Sordariales.</title>
        <authorList>
            <person name="Hensen N."/>
            <person name="Bonometti L."/>
            <person name="Westerberg I."/>
            <person name="Brannstrom I.O."/>
            <person name="Guillou S."/>
            <person name="Cros-Aarteil S."/>
            <person name="Calhoun S."/>
            <person name="Haridas S."/>
            <person name="Kuo A."/>
            <person name="Mondo S."/>
            <person name="Pangilinan J."/>
            <person name="Riley R."/>
            <person name="LaButti K."/>
            <person name="Andreopoulos B."/>
            <person name="Lipzen A."/>
            <person name="Chen C."/>
            <person name="Yan M."/>
            <person name="Daum C."/>
            <person name="Ng V."/>
            <person name="Clum A."/>
            <person name="Steindorff A."/>
            <person name="Ohm R.A."/>
            <person name="Martin F."/>
            <person name="Silar P."/>
            <person name="Natvig D.O."/>
            <person name="Lalanne C."/>
            <person name="Gautier V."/>
            <person name="Ament-Velasquez S.L."/>
            <person name="Kruys A."/>
            <person name="Hutchinson M.I."/>
            <person name="Powell A.J."/>
            <person name="Barry K."/>
            <person name="Miller A.N."/>
            <person name="Grigoriev I.V."/>
            <person name="Debuchy R."/>
            <person name="Gladieux P."/>
            <person name="Hiltunen Thoren M."/>
            <person name="Johannesson H."/>
        </authorList>
    </citation>
    <scope>NUCLEOTIDE SEQUENCE</scope>
    <source>
        <strain evidence="17">CBS 315.58</strain>
    </source>
</reference>
<evidence type="ECO:0000256" key="12">
    <source>
        <dbReference type="ARBA" id="ARBA00023136"/>
    </source>
</evidence>
<feature type="transmembrane region" description="Helical" evidence="15">
    <location>
        <begin position="549"/>
        <end position="571"/>
    </location>
</feature>
<evidence type="ECO:0000256" key="10">
    <source>
        <dbReference type="ARBA" id="ARBA00022807"/>
    </source>
</evidence>
<name>A0AAN6XGT9_9PEZI</name>
<feature type="compositionally biased region" description="Basic and acidic residues" evidence="14">
    <location>
        <begin position="961"/>
        <end position="971"/>
    </location>
</feature>
<feature type="compositionally biased region" description="Polar residues" evidence="14">
    <location>
        <begin position="621"/>
        <end position="632"/>
    </location>
</feature>
<organism evidence="17 18">
    <name type="scientific">Triangularia verruculosa</name>
    <dbReference type="NCBI Taxonomy" id="2587418"/>
    <lineage>
        <taxon>Eukaryota</taxon>
        <taxon>Fungi</taxon>
        <taxon>Dikarya</taxon>
        <taxon>Ascomycota</taxon>
        <taxon>Pezizomycotina</taxon>
        <taxon>Sordariomycetes</taxon>
        <taxon>Sordariomycetidae</taxon>
        <taxon>Sordariales</taxon>
        <taxon>Podosporaceae</taxon>
        <taxon>Triangularia</taxon>
    </lineage>
</organism>
<evidence type="ECO:0000256" key="7">
    <source>
        <dbReference type="ARBA" id="ARBA00022692"/>
    </source>
</evidence>
<dbReference type="GO" id="GO:0015853">
    <property type="term" value="P:adenine transport"/>
    <property type="evidence" value="ECO:0007669"/>
    <property type="project" value="TreeGrafter"/>
</dbReference>
<feature type="transmembrane region" description="Helical" evidence="15">
    <location>
        <begin position="441"/>
        <end position="466"/>
    </location>
</feature>
<dbReference type="EMBL" id="MU863926">
    <property type="protein sequence ID" value="KAK4199903.1"/>
    <property type="molecule type" value="Genomic_DNA"/>
</dbReference>
<reference evidence="17" key="2">
    <citation type="submission" date="2023-05" db="EMBL/GenBank/DDBJ databases">
        <authorList>
            <consortium name="Lawrence Berkeley National Laboratory"/>
            <person name="Steindorff A."/>
            <person name="Hensen N."/>
            <person name="Bonometti L."/>
            <person name="Westerberg I."/>
            <person name="Brannstrom I.O."/>
            <person name="Guillou S."/>
            <person name="Cros-Aarteil S."/>
            <person name="Calhoun S."/>
            <person name="Haridas S."/>
            <person name="Kuo A."/>
            <person name="Mondo S."/>
            <person name="Pangilinan J."/>
            <person name="Riley R."/>
            <person name="Labutti K."/>
            <person name="Andreopoulos B."/>
            <person name="Lipzen A."/>
            <person name="Chen C."/>
            <person name="Yanf M."/>
            <person name="Daum C."/>
            <person name="Ng V."/>
            <person name="Clum A."/>
            <person name="Ohm R."/>
            <person name="Martin F."/>
            <person name="Silar P."/>
            <person name="Natvig D."/>
            <person name="Lalanne C."/>
            <person name="Gautier V."/>
            <person name="Ament-Velasquez S.L."/>
            <person name="Kruys A."/>
            <person name="Hutchinson M.I."/>
            <person name="Powell A.J."/>
            <person name="Barry K."/>
            <person name="Miller A.N."/>
            <person name="Grigoriev I.V."/>
            <person name="Debuchy R."/>
            <person name="Gladieux P."/>
            <person name="Thoren M.H."/>
            <person name="Johannesson H."/>
        </authorList>
    </citation>
    <scope>NUCLEOTIDE SEQUENCE</scope>
    <source>
        <strain evidence="17">CBS 315.58</strain>
    </source>
</reference>
<feature type="active site" description="Proton donor" evidence="13">
    <location>
        <position position="830"/>
    </location>
</feature>
<dbReference type="GO" id="GO:0004843">
    <property type="term" value="F:cysteine-type deubiquitinase activity"/>
    <property type="evidence" value="ECO:0007669"/>
    <property type="project" value="UniProtKB-UniRule"/>
</dbReference>
<dbReference type="AlphaFoldDB" id="A0AAN6XGT9"/>
<dbReference type="SUPFAM" id="SSF54001">
    <property type="entry name" value="Cysteine proteinases"/>
    <property type="match status" value="1"/>
</dbReference>
<keyword evidence="5" id="KW-0813">Transport</keyword>
<evidence type="ECO:0000256" key="4">
    <source>
        <dbReference type="ARBA" id="ARBA00012759"/>
    </source>
</evidence>
<comment type="subcellular location">
    <subcellularLocation>
        <location evidence="2">Membrane</location>
        <topology evidence="2">Multi-pass membrane protein</topology>
    </subcellularLocation>
</comment>
<dbReference type="InterPro" id="IPR036959">
    <property type="entry name" value="Peptidase_C12_UCH_sf"/>
</dbReference>
<dbReference type="PANTHER" id="PTHR43337">
    <property type="entry name" value="XANTHINE/URACIL PERMEASE C887.17-RELATED"/>
    <property type="match status" value="1"/>
</dbReference>
<evidence type="ECO:0000256" key="9">
    <source>
        <dbReference type="ARBA" id="ARBA00022801"/>
    </source>
</evidence>
<comment type="caution">
    <text evidence="17">The sequence shown here is derived from an EMBL/GenBank/DDBJ whole genome shotgun (WGS) entry which is preliminary data.</text>
</comment>
<feature type="transmembrane region" description="Helical" evidence="15">
    <location>
        <begin position="400"/>
        <end position="421"/>
    </location>
</feature>
<dbReference type="FunFam" id="3.40.532.10:FF:000009">
    <property type="entry name" value="Ubiquitin carboxyl-terminal hydrolase"/>
    <property type="match status" value="1"/>
</dbReference>
<protein>
    <recommendedName>
        <fullName evidence="4 13">ubiquitinyl hydrolase 1</fullName>
        <ecNumber evidence="4 13">3.4.19.12</ecNumber>
    </recommendedName>
</protein>
<feature type="region of interest" description="Disordered" evidence="14">
    <location>
        <begin position="1"/>
        <end position="21"/>
    </location>
</feature>
<dbReference type="Pfam" id="PF01088">
    <property type="entry name" value="Peptidase_C12"/>
    <property type="match status" value="1"/>
</dbReference>
<keyword evidence="8 13" id="KW-0833">Ubl conjugation pathway</keyword>
<keyword evidence="7 15" id="KW-0812">Transmembrane</keyword>
<evidence type="ECO:0000256" key="2">
    <source>
        <dbReference type="ARBA" id="ARBA00004141"/>
    </source>
</evidence>
<evidence type="ECO:0000256" key="8">
    <source>
        <dbReference type="ARBA" id="ARBA00022786"/>
    </source>
</evidence>
<comment type="similarity">
    <text evidence="3">Belongs to the nucleobase:cation symporter-2 (NCS2) (TC 2.A.40) family. Azg-like subfamily.</text>
</comment>
<gene>
    <name evidence="17" type="ORF">QBC40DRAFT_327929</name>
</gene>
<evidence type="ECO:0000256" key="15">
    <source>
        <dbReference type="SAM" id="Phobius"/>
    </source>
</evidence>
<dbReference type="CDD" id="cd09617">
    <property type="entry name" value="Peptidase_C12_UCH37_BAP1"/>
    <property type="match status" value="1"/>
</dbReference>
<evidence type="ECO:0000256" key="1">
    <source>
        <dbReference type="ARBA" id="ARBA00000707"/>
    </source>
</evidence>
<keyword evidence="6 13" id="KW-0645">Protease</keyword>
<proteinExistence type="inferred from homology"/>
<comment type="similarity">
    <text evidence="13">Belongs to the peptidase C12 family.</text>
</comment>
<dbReference type="GO" id="GO:0005345">
    <property type="term" value="F:purine nucleobase transmembrane transporter activity"/>
    <property type="evidence" value="ECO:0007669"/>
    <property type="project" value="TreeGrafter"/>
</dbReference>
<keyword evidence="18" id="KW-1185">Reference proteome</keyword>
<evidence type="ECO:0000256" key="5">
    <source>
        <dbReference type="ARBA" id="ARBA00022448"/>
    </source>
</evidence>
<dbReference type="GO" id="GO:0006511">
    <property type="term" value="P:ubiquitin-dependent protein catabolic process"/>
    <property type="evidence" value="ECO:0007669"/>
    <property type="project" value="UniProtKB-UniRule"/>
</dbReference>
<dbReference type="Pfam" id="PF18031">
    <property type="entry name" value="UCH_C"/>
    <property type="match status" value="1"/>
</dbReference>
<dbReference type="Gene3D" id="3.40.532.10">
    <property type="entry name" value="Peptidase C12, ubiquitin carboxyl-terminal hydrolase"/>
    <property type="match status" value="1"/>
</dbReference>
<dbReference type="Pfam" id="PF00860">
    <property type="entry name" value="Xan_ur_permease"/>
    <property type="match status" value="1"/>
</dbReference>
<dbReference type="GO" id="GO:0005886">
    <property type="term" value="C:plasma membrane"/>
    <property type="evidence" value="ECO:0007669"/>
    <property type="project" value="TreeGrafter"/>
</dbReference>
<feature type="domain" description="UCH catalytic" evidence="16">
    <location>
        <begin position="657"/>
        <end position="891"/>
    </location>
</feature>
<keyword evidence="10 13" id="KW-0788">Thiol protease</keyword>
<feature type="site" description="Transition state stabilizer" evidence="13">
    <location>
        <position position="740"/>
    </location>
</feature>
<keyword evidence="9 13" id="KW-0378">Hydrolase</keyword>
<sequence length="984" mass="108785">MEALSHEGNSPEPDLKEPPAGIEMGLVGIRSAHESFDDAAERQPARGRGWWARVRAPFENLVGRVDERMNNSAVGRWFNLKSSGPNSIPDANFSTELRAGLTTFAAMSYIIAVNASILADAGYKCECQRPIDNAGNCVNHSQWTACYEGLSIQPEDVRLYPELMKLELKLDLITATATVASFSSILFGLFTNLPVCLGPGMGLNAYFTYQVVGAKGTGQIPYDVALTAVFIEGWIFMFLALTGMRHWLVKIIPGTIKTASGVGIGLFLTLIGMSYSSGIGMITGAISTPLAIGGCPADKLDDNGECINGIMTNPKMWLGICFGGLFVVFLMAFKVRASIVVGIALVSILSWPRNTAVTYFPDTEDGNRRFEYFRQVVNFHPIKHTLGQLKWNMDDHLSSSLLVALITFLYVDIIDCTATLYSMARFCRRSTGNDKDFPRSTMAFCIDSLCISLGALFGCSPVTAFIESGAGIAEGGRTGLTAVTAGFCFFLCIFFSPIFASIPPWATGCTLMLVGCLMIRQVTKINWAYIGDAVPSFITLAFIPFTYSVAYGLIAGIFSYAGINLFIWIIIKLSRGTIMPENYDLKEYWTWRPPGNRPWLFRKMGEAVFWFRTARRNRDSTFQLGSNDGSGSSRHREPSPNASTAAVESKSPAQRVPSSPIESDAGVFTYLLTNLGVRNVQFEELLTLDPSALAELHPVYGVIFLFKYPTDTPYRASGDKPLDGEFDYAIAENKLFFAAQTIPNACGTQALLSVLLNKTHSDENDDTKIDIGPVLSDFRDFTIDLPPEFRGEALSNSDTIRDTHNSFARSSPFVDETTRNPSDETEDAFHFIAYTPFDGKLYELDGLQPAPISHGPCSQQGFPEKVMEVIQRRIARYGETEIRFNLLAMTRDLRIRARELGDVELLEREGRKRKDWQFENALRKHNFVGFAGEVLKGAVEHKLKEGGDEGYSKWVEQGKQKMTRRIEERQKGRGGGGEDVEMQG</sequence>
<feature type="transmembrane region" description="Helical" evidence="15">
    <location>
        <begin position="316"/>
        <end position="333"/>
    </location>
</feature>
<keyword evidence="11 15" id="KW-1133">Transmembrane helix</keyword>
<feature type="region of interest" description="Disordered" evidence="14">
    <location>
        <begin position="621"/>
        <end position="660"/>
    </location>
</feature>
<evidence type="ECO:0000256" key="11">
    <source>
        <dbReference type="ARBA" id="ARBA00022989"/>
    </source>
</evidence>
<feature type="transmembrane region" description="Helical" evidence="15">
    <location>
        <begin position="256"/>
        <end position="275"/>
    </location>
</feature>
<feature type="transmembrane region" description="Helical" evidence="15">
    <location>
        <begin position="224"/>
        <end position="244"/>
    </location>
</feature>
<evidence type="ECO:0000256" key="13">
    <source>
        <dbReference type="PROSITE-ProRule" id="PRU01393"/>
    </source>
</evidence>
<evidence type="ECO:0000313" key="18">
    <source>
        <dbReference type="Proteomes" id="UP001303160"/>
    </source>
</evidence>
<evidence type="ECO:0000256" key="3">
    <source>
        <dbReference type="ARBA" id="ARBA00005697"/>
    </source>
</evidence>
<evidence type="ECO:0000256" key="6">
    <source>
        <dbReference type="ARBA" id="ARBA00022670"/>
    </source>
</evidence>
<keyword evidence="12 15" id="KW-0472">Membrane</keyword>
<dbReference type="GO" id="GO:0015854">
    <property type="term" value="P:guanine transport"/>
    <property type="evidence" value="ECO:0007669"/>
    <property type="project" value="TreeGrafter"/>
</dbReference>
<feature type="active site" description="Nucleophile" evidence="13">
    <location>
        <position position="746"/>
    </location>
</feature>
<dbReference type="InterPro" id="IPR038765">
    <property type="entry name" value="Papain-like_cys_pep_sf"/>
</dbReference>
<evidence type="ECO:0000259" key="16">
    <source>
        <dbReference type="PROSITE" id="PS52048"/>
    </source>
</evidence>
<dbReference type="PANTHER" id="PTHR43337:SF3">
    <property type="entry name" value="PURINE TRANSPORTER"/>
    <property type="match status" value="1"/>
</dbReference>
<evidence type="ECO:0000256" key="14">
    <source>
        <dbReference type="SAM" id="MobiDB-lite"/>
    </source>
</evidence>
<dbReference type="InterPro" id="IPR006043">
    <property type="entry name" value="NCS2"/>
</dbReference>
<dbReference type="InterPro" id="IPR041507">
    <property type="entry name" value="UCH_C"/>
</dbReference>
<feature type="site" description="Important for enzyme activity" evidence="13">
    <location>
        <position position="845"/>
    </location>
</feature>
<dbReference type="InterPro" id="IPR045018">
    <property type="entry name" value="Azg-like"/>
</dbReference>
<dbReference type="PRINTS" id="PR00707">
    <property type="entry name" value="UBCTHYDRLASE"/>
</dbReference>
<accession>A0AAN6XGT9</accession>